<organism evidence="1 2">
    <name type="scientific">Cyclocybe aegerita</name>
    <name type="common">Black poplar mushroom</name>
    <name type="synonym">Agrocybe aegerita</name>
    <dbReference type="NCBI Taxonomy" id="1973307"/>
    <lineage>
        <taxon>Eukaryota</taxon>
        <taxon>Fungi</taxon>
        <taxon>Dikarya</taxon>
        <taxon>Basidiomycota</taxon>
        <taxon>Agaricomycotina</taxon>
        <taxon>Agaricomycetes</taxon>
        <taxon>Agaricomycetidae</taxon>
        <taxon>Agaricales</taxon>
        <taxon>Agaricineae</taxon>
        <taxon>Bolbitiaceae</taxon>
        <taxon>Cyclocybe</taxon>
    </lineage>
</organism>
<dbReference type="AlphaFoldDB" id="A0A8S0WSQ0"/>
<proteinExistence type="predicted"/>
<evidence type="ECO:0000313" key="2">
    <source>
        <dbReference type="Proteomes" id="UP000467700"/>
    </source>
</evidence>
<dbReference type="OrthoDB" id="5987198at2759"/>
<dbReference type="Proteomes" id="UP000467700">
    <property type="component" value="Unassembled WGS sequence"/>
</dbReference>
<accession>A0A8S0WSQ0</accession>
<evidence type="ECO:0000313" key="1">
    <source>
        <dbReference type="EMBL" id="CAA7270057.1"/>
    </source>
</evidence>
<gene>
    <name evidence="1" type="ORF">AAE3_LOCUS12272</name>
</gene>
<keyword evidence="2" id="KW-1185">Reference proteome</keyword>
<protein>
    <submittedName>
        <fullName evidence="1">Uncharacterized protein</fullName>
    </submittedName>
</protein>
<reference evidence="1 2" key="1">
    <citation type="submission" date="2020-01" db="EMBL/GenBank/DDBJ databases">
        <authorList>
            <person name="Gupta K D."/>
        </authorList>
    </citation>
    <scope>NUCLEOTIDE SEQUENCE [LARGE SCALE GENOMIC DNA]</scope>
</reference>
<name>A0A8S0WSQ0_CYCAE</name>
<dbReference type="SUPFAM" id="SSF56112">
    <property type="entry name" value="Protein kinase-like (PK-like)"/>
    <property type="match status" value="1"/>
</dbReference>
<dbReference type="InterPro" id="IPR011009">
    <property type="entry name" value="Kinase-like_dom_sf"/>
</dbReference>
<dbReference type="Gene3D" id="1.10.510.10">
    <property type="entry name" value="Transferase(Phosphotransferase) domain 1"/>
    <property type="match status" value="1"/>
</dbReference>
<dbReference type="EMBL" id="CACVBS010000084">
    <property type="protein sequence ID" value="CAA7270057.1"/>
    <property type="molecule type" value="Genomic_DNA"/>
</dbReference>
<sequence>MLPGTVEPTITTATVILVPEQVQLDSDEIPIIEYRNSEALRKDPRNRTVALLDVLRPPGSDIAILVMPKLLGFYVLPFRHVSEMFEALGQFLQVSLSLLYVWLEDVHSPPPQGLVFMHEHRVSHGDACILNDGRWASTYDVENALLSTTCGLFLHQFWTLLPHPDEGVDPRMIGGGSQDRTVPELLDGIPYDPYKLDVYQFGGVIGTMCQDLDMLRPLVSRMKTRDFTQRPTATEAYQMFEDIRSSLSQDDWNRRIWHVRTTPEDRHRIEFLSENPMDYKTMKLSGY</sequence>
<comment type="caution">
    <text evidence="1">The sequence shown here is derived from an EMBL/GenBank/DDBJ whole genome shotgun (WGS) entry which is preliminary data.</text>
</comment>